<keyword evidence="1" id="KW-0732">Signal</keyword>
<evidence type="ECO:0000313" key="3">
    <source>
        <dbReference type="Proteomes" id="UP000308197"/>
    </source>
</evidence>
<sequence length="106" mass="11800">MPKLAFLQALIIELGLYSPVYDEDTHAAEYPSLPNSMRAAKALLKSQVFLNVRDYLAVRSQGIDALRGVMHPSRTALMREIRGGKRAPVKTVKETGLDVLLVTCFR</sequence>
<evidence type="ECO:0000313" key="2">
    <source>
        <dbReference type="EMBL" id="TFK77682.1"/>
    </source>
</evidence>
<protein>
    <submittedName>
        <fullName evidence="2">Uncharacterized protein</fullName>
    </submittedName>
</protein>
<proteinExistence type="predicted"/>
<gene>
    <name evidence="2" type="ORF">K466DRAFT_508212</name>
</gene>
<accession>A0A5C3NKZ2</accession>
<organism evidence="2 3">
    <name type="scientific">Polyporus arcularius HHB13444</name>
    <dbReference type="NCBI Taxonomy" id="1314778"/>
    <lineage>
        <taxon>Eukaryota</taxon>
        <taxon>Fungi</taxon>
        <taxon>Dikarya</taxon>
        <taxon>Basidiomycota</taxon>
        <taxon>Agaricomycotina</taxon>
        <taxon>Agaricomycetes</taxon>
        <taxon>Polyporales</taxon>
        <taxon>Polyporaceae</taxon>
        <taxon>Polyporus</taxon>
    </lineage>
</organism>
<feature type="chain" id="PRO_5022886478" evidence="1">
    <location>
        <begin position="23"/>
        <end position="106"/>
    </location>
</feature>
<keyword evidence="3" id="KW-1185">Reference proteome</keyword>
<name>A0A5C3NKZ2_9APHY</name>
<evidence type="ECO:0000256" key="1">
    <source>
        <dbReference type="SAM" id="SignalP"/>
    </source>
</evidence>
<reference evidence="2 3" key="1">
    <citation type="journal article" date="2019" name="Nat. Ecol. Evol.">
        <title>Megaphylogeny resolves global patterns of mushroom evolution.</title>
        <authorList>
            <person name="Varga T."/>
            <person name="Krizsan K."/>
            <person name="Foldi C."/>
            <person name="Dima B."/>
            <person name="Sanchez-Garcia M."/>
            <person name="Sanchez-Ramirez S."/>
            <person name="Szollosi G.J."/>
            <person name="Szarkandi J.G."/>
            <person name="Papp V."/>
            <person name="Albert L."/>
            <person name="Andreopoulos W."/>
            <person name="Angelini C."/>
            <person name="Antonin V."/>
            <person name="Barry K.W."/>
            <person name="Bougher N.L."/>
            <person name="Buchanan P."/>
            <person name="Buyck B."/>
            <person name="Bense V."/>
            <person name="Catcheside P."/>
            <person name="Chovatia M."/>
            <person name="Cooper J."/>
            <person name="Damon W."/>
            <person name="Desjardin D."/>
            <person name="Finy P."/>
            <person name="Geml J."/>
            <person name="Haridas S."/>
            <person name="Hughes K."/>
            <person name="Justo A."/>
            <person name="Karasinski D."/>
            <person name="Kautmanova I."/>
            <person name="Kiss B."/>
            <person name="Kocsube S."/>
            <person name="Kotiranta H."/>
            <person name="LaButti K.M."/>
            <person name="Lechner B.E."/>
            <person name="Liimatainen K."/>
            <person name="Lipzen A."/>
            <person name="Lukacs Z."/>
            <person name="Mihaltcheva S."/>
            <person name="Morgado L.N."/>
            <person name="Niskanen T."/>
            <person name="Noordeloos M.E."/>
            <person name="Ohm R.A."/>
            <person name="Ortiz-Santana B."/>
            <person name="Ovrebo C."/>
            <person name="Racz N."/>
            <person name="Riley R."/>
            <person name="Savchenko A."/>
            <person name="Shiryaev A."/>
            <person name="Soop K."/>
            <person name="Spirin V."/>
            <person name="Szebenyi C."/>
            <person name="Tomsovsky M."/>
            <person name="Tulloss R.E."/>
            <person name="Uehling J."/>
            <person name="Grigoriev I.V."/>
            <person name="Vagvolgyi C."/>
            <person name="Papp T."/>
            <person name="Martin F.M."/>
            <person name="Miettinen O."/>
            <person name="Hibbett D.S."/>
            <person name="Nagy L.G."/>
        </authorList>
    </citation>
    <scope>NUCLEOTIDE SEQUENCE [LARGE SCALE GENOMIC DNA]</scope>
    <source>
        <strain evidence="2 3">HHB13444</strain>
    </source>
</reference>
<dbReference type="AlphaFoldDB" id="A0A5C3NKZ2"/>
<dbReference type="EMBL" id="ML213293">
    <property type="protein sequence ID" value="TFK77682.1"/>
    <property type="molecule type" value="Genomic_DNA"/>
</dbReference>
<dbReference type="Proteomes" id="UP000308197">
    <property type="component" value="Unassembled WGS sequence"/>
</dbReference>
<dbReference type="InParanoid" id="A0A5C3NKZ2"/>
<feature type="signal peptide" evidence="1">
    <location>
        <begin position="1"/>
        <end position="22"/>
    </location>
</feature>